<proteinExistence type="predicted"/>
<dbReference type="GO" id="GO:0000160">
    <property type="term" value="P:phosphorelay signal transduction system"/>
    <property type="evidence" value="ECO:0007669"/>
    <property type="project" value="InterPro"/>
</dbReference>
<dbReference type="InterPro" id="IPR052893">
    <property type="entry name" value="TCS_response_regulator"/>
</dbReference>
<dbReference type="PANTHER" id="PTHR44520:SF2">
    <property type="entry name" value="RESPONSE REGULATOR RCP1"/>
    <property type="match status" value="1"/>
</dbReference>
<evidence type="ECO:0000256" key="1">
    <source>
        <dbReference type="PROSITE-ProRule" id="PRU00169"/>
    </source>
</evidence>
<dbReference type="RefSeq" id="WP_009284023.1">
    <property type="nucleotide sequence ID" value="NZ_CAIT01000009.1"/>
</dbReference>
<evidence type="ECO:0000313" key="4">
    <source>
        <dbReference type="Proteomes" id="UP000009309"/>
    </source>
</evidence>
<dbReference type="SUPFAM" id="SSF52172">
    <property type="entry name" value="CheY-like"/>
    <property type="match status" value="1"/>
</dbReference>
<dbReference type="SMART" id="SM00448">
    <property type="entry name" value="REC"/>
    <property type="match status" value="1"/>
</dbReference>
<dbReference type="Proteomes" id="UP000009309">
    <property type="component" value="Unassembled WGS sequence"/>
</dbReference>
<dbReference type="eggNOG" id="COG0745">
    <property type="taxonomic scope" value="Bacteria"/>
</dbReference>
<organism evidence="3 4">
    <name type="scientific">Fibrisoma limi BUZ 3</name>
    <dbReference type="NCBI Taxonomy" id="1185876"/>
    <lineage>
        <taxon>Bacteria</taxon>
        <taxon>Pseudomonadati</taxon>
        <taxon>Bacteroidota</taxon>
        <taxon>Cytophagia</taxon>
        <taxon>Cytophagales</taxon>
        <taxon>Spirosomataceae</taxon>
        <taxon>Fibrisoma</taxon>
    </lineage>
</organism>
<reference evidence="3 4" key="1">
    <citation type="journal article" date="2012" name="J. Bacteriol.">
        <title>Genome Sequence of the Filamentous Bacterium Fibrisoma limi BUZ 3T.</title>
        <authorList>
            <person name="Filippini M."/>
            <person name="Qi W."/>
            <person name="Jaenicke S."/>
            <person name="Goesmann A."/>
            <person name="Smits T.H."/>
            <person name="Bagheri H.C."/>
        </authorList>
    </citation>
    <scope>NUCLEOTIDE SEQUENCE [LARGE SCALE GENOMIC DNA]</scope>
    <source>
        <strain evidence="4">BUZ 3T</strain>
    </source>
</reference>
<feature type="domain" description="Response regulatory" evidence="2">
    <location>
        <begin position="19"/>
        <end position="145"/>
    </location>
</feature>
<dbReference type="OrthoDB" id="958605at2"/>
<evidence type="ECO:0000259" key="2">
    <source>
        <dbReference type="PROSITE" id="PS50110"/>
    </source>
</evidence>
<gene>
    <name evidence="3" type="ORF">BN8_04714</name>
</gene>
<comment type="caution">
    <text evidence="3">The sequence shown here is derived from an EMBL/GenBank/DDBJ whole genome shotgun (WGS) entry which is preliminary data.</text>
</comment>
<dbReference type="PANTHER" id="PTHR44520">
    <property type="entry name" value="RESPONSE REGULATOR RCP1-RELATED"/>
    <property type="match status" value="1"/>
</dbReference>
<keyword evidence="1" id="KW-0597">Phosphoprotein</keyword>
<dbReference type="InterPro" id="IPR001789">
    <property type="entry name" value="Sig_transdc_resp-reg_receiver"/>
</dbReference>
<feature type="modified residue" description="4-aspartylphosphate" evidence="1">
    <location>
        <position position="76"/>
    </location>
</feature>
<dbReference type="InterPro" id="IPR011006">
    <property type="entry name" value="CheY-like_superfamily"/>
</dbReference>
<dbReference type="Gene3D" id="3.40.50.2300">
    <property type="match status" value="1"/>
</dbReference>
<dbReference type="EMBL" id="CAIT01000009">
    <property type="protein sequence ID" value="CCH55455.1"/>
    <property type="molecule type" value="Genomic_DNA"/>
</dbReference>
<name>I2GNH7_9BACT</name>
<protein>
    <submittedName>
        <fullName evidence="3">Response regulator receiver protein</fullName>
    </submittedName>
</protein>
<sequence>MHDHYSGRSTVKQNFYKASILVVEDNPDHWMLIQEALGECLPEVQTVWVSTAKEAETYLADCLADQANLPKLMLLDLYLPDAGPSWTLIQKIKRPNSPYIRMPIVVFSYSNSQEDINELYRFGGTSYIVKPSTFDQWLAYFQSMRQYWWETVTLPGQNG</sequence>
<dbReference type="PROSITE" id="PS50110">
    <property type="entry name" value="RESPONSE_REGULATORY"/>
    <property type="match status" value="1"/>
</dbReference>
<dbReference type="STRING" id="1185876.BN8_04714"/>
<accession>I2GNH7</accession>
<evidence type="ECO:0000313" key="3">
    <source>
        <dbReference type="EMBL" id="CCH55455.1"/>
    </source>
</evidence>
<dbReference type="AlphaFoldDB" id="I2GNH7"/>
<keyword evidence="4" id="KW-1185">Reference proteome</keyword>
<dbReference type="Pfam" id="PF00072">
    <property type="entry name" value="Response_reg"/>
    <property type="match status" value="1"/>
</dbReference>